<gene>
    <name evidence="2" type="ORF">A2704_01390</name>
</gene>
<name>A0A1F6CMB7_9BACT</name>
<evidence type="ECO:0000313" key="3">
    <source>
        <dbReference type="Proteomes" id="UP000176445"/>
    </source>
</evidence>
<protein>
    <submittedName>
        <fullName evidence="2">Uncharacterized protein</fullName>
    </submittedName>
</protein>
<feature type="compositionally biased region" description="Basic and acidic residues" evidence="1">
    <location>
        <begin position="19"/>
        <end position="30"/>
    </location>
</feature>
<proteinExistence type="predicted"/>
<dbReference type="EMBL" id="MFKW01000053">
    <property type="protein sequence ID" value="OGG50265.1"/>
    <property type="molecule type" value="Genomic_DNA"/>
</dbReference>
<organism evidence="2 3">
    <name type="scientific">Candidatus Kaiserbacteria bacterium RIFCSPHIGHO2_01_FULL_54_36b</name>
    <dbReference type="NCBI Taxonomy" id="1798483"/>
    <lineage>
        <taxon>Bacteria</taxon>
        <taxon>Candidatus Kaiseribacteriota</taxon>
    </lineage>
</organism>
<feature type="compositionally biased region" description="Polar residues" evidence="1">
    <location>
        <begin position="33"/>
        <end position="47"/>
    </location>
</feature>
<feature type="region of interest" description="Disordered" evidence="1">
    <location>
        <begin position="1"/>
        <end position="57"/>
    </location>
</feature>
<comment type="caution">
    <text evidence="2">The sequence shown here is derived from an EMBL/GenBank/DDBJ whole genome shotgun (WGS) entry which is preliminary data.</text>
</comment>
<sequence>MAKGDMLPATAGIGSNDPEALRSVEGDHPRPPTFTNEHQLTSANVPVSNDVPAAREPDFTDPEVMKALKDSGTVVEFVGRRPDGSNRRF</sequence>
<evidence type="ECO:0000313" key="2">
    <source>
        <dbReference type="EMBL" id="OGG50265.1"/>
    </source>
</evidence>
<reference evidence="2 3" key="1">
    <citation type="journal article" date="2016" name="Nat. Commun.">
        <title>Thousands of microbial genomes shed light on interconnected biogeochemical processes in an aquifer system.</title>
        <authorList>
            <person name="Anantharaman K."/>
            <person name="Brown C.T."/>
            <person name="Hug L.A."/>
            <person name="Sharon I."/>
            <person name="Castelle C.J."/>
            <person name="Probst A.J."/>
            <person name="Thomas B.C."/>
            <person name="Singh A."/>
            <person name="Wilkins M.J."/>
            <person name="Karaoz U."/>
            <person name="Brodie E.L."/>
            <person name="Williams K.H."/>
            <person name="Hubbard S.S."/>
            <person name="Banfield J.F."/>
        </authorList>
    </citation>
    <scope>NUCLEOTIDE SEQUENCE [LARGE SCALE GENOMIC DNA]</scope>
</reference>
<evidence type="ECO:0000256" key="1">
    <source>
        <dbReference type="SAM" id="MobiDB-lite"/>
    </source>
</evidence>
<dbReference type="Proteomes" id="UP000176445">
    <property type="component" value="Unassembled WGS sequence"/>
</dbReference>
<dbReference type="AlphaFoldDB" id="A0A1F6CMB7"/>
<accession>A0A1F6CMB7</accession>